<accession>A0ACD3RMQ7</accession>
<comment type="caution">
    <text evidence="1">The sequence shown here is derived from an EMBL/GenBank/DDBJ whole genome shotgun (WGS) entry which is preliminary data.</text>
</comment>
<keyword evidence="2" id="KW-1185">Reference proteome</keyword>
<reference evidence="1" key="1">
    <citation type="submission" date="2018-11" db="EMBL/GenBank/DDBJ databases">
        <title>The sequence and de novo assembly of Larimichthys crocea genome using PacBio and Hi-C technologies.</title>
        <authorList>
            <person name="Xu P."/>
            <person name="Chen B."/>
            <person name="Zhou Z."/>
            <person name="Ke Q."/>
            <person name="Wu Y."/>
            <person name="Bai H."/>
            <person name="Pu F."/>
        </authorList>
    </citation>
    <scope>NUCLEOTIDE SEQUENCE</scope>
    <source>
        <tissue evidence="1">Muscle</tissue>
    </source>
</reference>
<evidence type="ECO:0000313" key="2">
    <source>
        <dbReference type="Proteomes" id="UP000793456"/>
    </source>
</evidence>
<name>A0ACD3RMQ7_LARCR</name>
<evidence type="ECO:0000313" key="1">
    <source>
        <dbReference type="EMBL" id="TMS20728.1"/>
    </source>
</evidence>
<dbReference type="Proteomes" id="UP000793456">
    <property type="component" value="Chromosome IV"/>
</dbReference>
<dbReference type="EMBL" id="CM011677">
    <property type="protein sequence ID" value="TMS20728.1"/>
    <property type="molecule type" value="Genomic_DNA"/>
</dbReference>
<organism evidence="1 2">
    <name type="scientific">Larimichthys crocea</name>
    <name type="common">Large yellow croaker</name>
    <name type="synonym">Pseudosciaena crocea</name>
    <dbReference type="NCBI Taxonomy" id="215358"/>
    <lineage>
        <taxon>Eukaryota</taxon>
        <taxon>Metazoa</taxon>
        <taxon>Chordata</taxon>
        <taxon>Craniata</taxon>
        <taxon>Vertebrata</taxon>
        <taxon>Euteleostomi</taxon>
        <taxon>Actinopterygii</taxon>
        <taxon>Neopterygii</taxon>
        <taxon>Teleostei</taxon>
        <taxon>Neoteleostei</taxon>
        <taxon>Acanthomorphata</taxon>
        <taxon>Eupercaria</taxon>
        <taxon>Sciaenidae</taxon>
        <taxon>Larimichthys</taxon>
    </lineage>
</organism>
<gene>
    <name evidence="1" type="ORF">E3U43_007221</name>
</gene>
<protein>
    <submittedName>
        <fullName evidence="1">Uncharacterized protein</fullName>
    </submittedName>
</protein>
<sequence length="485" mass="54103">MSTCRRGAGRVTPEQLCSYMQLFRSSWGALESHCGVLQLGLATAQTLRHPGLTRWDACLAFERLLLQALGDSDFPTVLRQLLPLMKPRGGEDSTTSGARSKDDECGPDELILLLVYLYSLADEAHDSDEDEVEKLERELMGALTVVITREPELSPLLQKLTGCANPEELTTERAHSAMEEMFETLRGLSNTRDHLKQLRSVYTASDGVHQPRQSHTSTTIQHRSLHQHSPAHLRKADCLDNMVHTDSWFLSHVLFTYFFPTLAVAVTQAHEISGGTSGLRCFCASPACVTDAHSTEEGVHCESLFINRLFLAAYITQKGLCVILKSFVLMKTLLPFLTDSQQCSFAVAVLHGDWIVAHGRYVMNIVNRSCFRFHEWKWNKETLRVIHLQAPEQRGHPRMKQPTSDVCLCQTMKMTQLSDGEPPAPQRQPSALPLPGRRSHTLRASSHQRGCRRTQTGDPGAGSVHQITEADGYTRAALHYPKTAA</sequence>
<proteinExistence type="predicted"/>